<evidence type="ECO:0000256" key="2">
    <source>
        <dbReference type="ARBA" id="ARBA00022490"/>
    </source>
</evidence>
<reference evidence="6 7" key="1">
    <citation type="submission" date="2016-10" db="EMBL/GenBank/DDBJ databases">
        <authorList>
            <person name="de Groot N.N."/>
        </authorList>
    </citation>
    <scope>NUCLEOTIDE SEQUENCE [LARGE SCALE GENOMIC DNA]</scope>
    <source>
        <strain evidence="6 7">DSM 2179</strain>
    </source>
</reference>
<protein>
    <recommendedName>
        <fullName evidence="4">Malonate decarboxylase acyl carrier protein</fullName>
    </recommendedName>
</protein>
<organism evidence="6 7">
    <name type="scientific">Propionispira arboris</name>
    <dbReference type="NCBI Taxonomy" id="84035"/>
    <lineage>
        <taxon>Bacteria</taxon>
        <taxon>Bacillati</taxon>
        <taxon>Bacillota</taxon>
        <taxon>Negativicutes</taxon>
        <taxon>Selenomonadales</taxon>
        <taxon>Selenomonadaceae</taxon>
        <taxon>Propionispira</taxon>
    </lineage>
</organism>
<dbReference type="HAMAP" id="MF_00710">
    <property type="entry name" value="Malonate_deCO2ase_dsu"/>
    <property type="match status" value="1"/>
</dbReference>
<dbReference type="EMBL" id="FNZK01000017">
    <property type="protein sequence ID" value="SEJ79265.1"/>
    <property type="molecule type" value="Genomic_DNA"/>
</dbReference>
<feature type="modified residue" description="O-(phosphoribosyl dephospho-coenzyme A)serine" evidence="5">
    <location>
        <position position="30"/>
    </location>
</feature>
<dbReference type="InterPro" id="IPR023439">
    <property type="entry name" value="Mal_deCO2ase/Cit_lyase_ACP"/>
</dbReference>
<evidence type="ECO:0000256" key="5">
    <source>
        <dbReference type="PIRSR" id="PIRSR609662-50"/>
    </source>
</evidence>
<dbReference type="GO" id="GO:0005737">
    <property type="term" value="C:cytoplasm"/>
    <property type="evidence" value="ECO:0007669"/>
    <property type="project" value="UniProtKB-SubCell"/>
</dbReference>
<comment type="subcellular location">
    <subcellularLocation>
        <location evidence="1">Cytoplasm</location>
    </subcellularLocation>
</comment>
<dbReference type="Pfam" id="PF06857">
    <property type="entry name" value="ACP"/>
    <property type="match status" value="1"/>
</dbReference>
<dbReference type="InterPro" id="IPR009662">
    <property type="entry name" value="Malonate_deCO2ase_dsu"/>
</dbReference>
<evidence type="ECO:0000256" key="4">
    <source>
        <dbReference type="NCBIfam" id="TIGR03130"/>
    </source>
</evidence>
<dbReference type="STRING" id="84035.SAMN05660742_11746"/>
<keyword evidence="7" id="KW-1185">Reference proteome</keyword>
<dbReference type="AlphaFoldDB" id="A0A1H7C0X7"/>
<name>A0A1H7C0X7_9FIRM</name>
<keyword evidence="3 5" id="KW-0597">Phosphoprotein</keyword>
<accession>A0A1H7C0X7</accession>
<keyword evidence="2" id="KW-0963">Cytoplasm</keyword>
<comment type="PTM">
    <text evidence="5">Covalently binds the prosthetic group of malonate decarboxylase.</text>
</comment>
<dbReference type="Proteomes" id="UP000199662">
    <property type="component" value="Unassembled WGS sequence"/>
</dbReference>
<gene>
    <name evidence="6" type="ORF">SAMN05660742_11746</name>
</gene>
<evidence type="ECO:0000256" key="3">
    <source>
        <dbReference type="ARBA" id="ARBA00022553"/>
    </source>
</evidence>
<evidence type="ECO:0000313" key="7">
    <source>
        <dbReference type="Proteomes" id="UP000199662"/>
    </source>
</evidence>
<dbReference type="RefSeq" id="WP_091833605.1">
    <property type="nucleotide sequence ID" value="NZ_FNZK01000017.1"/>
</dbReference>
<proteinExistence type="inferred from homology"/>
<dbReference type="NCBIfam" id="TIGR03130">
    <property type="entry name" value="malonate_delta"/>
    <property type="match status" value="1"/>
</dbReference>
<evidence type="ECO:0000256" key="1">
    <source>
        <dbReference type="ARBA" id="ARBA00004496"/>
    </source>
</evidence>
<evidence type="ECO:0000313" key="6">
    <source>
        <dbReference type="EMBL" id="SEJ79265.1"/>
    </source>
</evidence>
<sequence length="109" mass="12119">MALQTLEFEFQDAAPKTIEKEWSHLGVTGSGDLEVLMEKKDLAGKVKVKVVTPVIGFDTVWQKMLQKFVSDCHVGNVSIEINDDNATPIVVYMRLRQALAEANEKGAEK</sequence>